<dbReference type="VEuPathDB" id="TrichDB:TVAGG3_0105370"/>
<reference evidence="3" key="2">
    <citation type="journal article" date="2007" name="Science">
        <title>Draft genome sequence of the sexually transmitted pathogen Trichomonas vaginalis.</title>
        <authorList>
            <person name="Carlton J.M."/>
            <person name="Hirt R.P."/>
            <person name="Silva J.C."/>
            <person name="Delcher A.L."/>
            <person name="Schatz M."/>
            <person name="Zhao Q."/>
            <person name="Wortman J.R."/>
            <person name="Bidwell S.L."/>
            <person name="Alsmark U.C.M."/>
            <person name="Besteiro S."/>
            <person name="Sicheritz-Ponten T."/>
            <person name="Noel C.J."/>
            <person name="Dacks J.B."/>
            <person name="Foster P.G."/>
            <person name="Simillion C."/>
            <person name="Van de Peer Y."/>
            <person name="Miranda-Saavedra D."/>
            <person name="Barton G.J."/>
            <person name="Westrop G.D."/>
            <person name="Mueller S."/>
            <person name="Dessi D."/>
            <person name="Fiori P.L."/>
            <person name="Ren Q."/>
            <person name="Paulsen I."/>
            <person name="Zhang H."/>
            <person name="Bastida-Corcuera F.D."/>
            <person name="Simoes-Barbosa A."/>
            <person name="Brown M.T."/>
            <person name="Hayes R.D."/>
            <person name="Mukherjee M."/>
            <person name="Okumura C.Y."/>
            <person name="Schneider R."/>
            <person name="Smith A.J."/>
            <person name="Vanacova S."/>
            <person name="Villalvazo M."/>
            <person name="Haas B.J."/>
            <person name="Pertea M."/>
            <person name="Feldblyum T.V."/>
            <person name="Utterback T.R."/>
            <person name="Shu C.L."/>
            <person name="Osoegawa K."/>
            <person name="de Jong P.J."/>
            <person name="Hrdy I."/>
            <person name="Horvathova L."/>
            <person name="Zubacova Z."/>
            <person name="Dolezal P."/>
            <person name="Malik S.B."/>
            <person name="Logsdon J.M. Jr."/>
            <person name="Henze K."/>
            <person name="Gupta A."/>
            <person name="Wang C.C."/>
            <person name="Dunne R.L."/>
            <person name="Upcroft J.A."/>
            <person name="Upcroft P."/>
            <person name="White O."/>
            <person name="Salzberg S.L."/>
            <person name="Tang P."/>
            <person name="Chiu C.-H."/>
            <person name="Lee Y.-S."/>
            <person name="Embley T.M."/>
            <person name="Coombs G.H."/>
            <person name="Mottram J.C."/>
            <person name="Tachezy J."/>
            <person name="Fraser-Liggett C.M."/>
            <person name="Johnson P.J."/>
        </authorList>
    </citation>
    <scope>NUCLEOTIDE SEQUENCE [LARGE SCALE GENOMIC DNA]</scope>
    <source>
        <strain evidence="3">G3</strain>
    </source>
</reference>
<dbReference type="Proteomes" id="UP000001542">
    <property type="component" value="Unassembled WGS sequence"/>
</dbReference>
<keyword evidence="4" id="KW-1185">Reference proteome</keyword>
<dbReference type="EMBL" id="DS113587">
    <property type="protein sequence ID" value="EAY00857.1"/>
    <property type="molecule type" value="Genomic_DNA"/>
</dbReference>
<organism evidence="3 4">
    <name type="scientific">Trichomonas vaginalis (strain ATCC PRA-98 / G3)</name>
    <dbReference type="NCBI Taxonomy" id="412133"/>
    <lineage>
        <taxon>Eukaryota</taxon>
        <taxon>Metamonada</taxon>
        <taxon>Parabasalia</taxon>
        <taxon>Trichomonadida</taxon>
        <taxon>Trichomonadidae</taxon>
        <taxon>Trichomonas</taxon>
    </lineage>
</organism>
<proteinExistence type="predicted"/>
<feature type="region of interest" description="Disordered" evidence="2">
    <location>
        <begin position="129"/>
        <end position="156"/>
    </location>
</feature>
<name>A2F2M3_TRIV3</name>
<reference evidence="3" key="1">
    <citation type="submission" date="2006-10" db="EMBL/GenBank/DDBJ databases">
        <authorList>
            <person name="Amadeo P."/>
            <person name="Zhao Q."/>
            <person name="Wortman J."/>
            <person name="Fraser-Liggett C."/>
            <person name="Carlton J."/>
        </authorList>
    </citation>
    <scope>NUCLEOTIDE SEQUENCE</scope>
    <source>
        <strain evidence="3">G3</strain>
    </source>
</reference>
<dbReference type="InParanoid" id="A2F2M3"/>
<dbReference type="VEuPathDB" id="TrichDB:TVAG_207600"/>
<feature type="compositionally biased region" description="Low complexity" evidence="2">
    <location>
        <begin position="132"/>
        <end position="144"/>
    </location>
</feature>
<dbReference type="STRING" id="5722.A2F2M3"/>
<accession>A2F2M3</accession>
<feature type="compositionally biased region" description="Low complexity" evidence="2">
    <location>
        <begin position="1"/>
        <end position="20"/>
    </location>
</feature>
<dbReference type="AlphaFoldDB" id="A2F2M3"/>
<dbReference type="RefSeq" id="XP_001313786.1">
    <property type="nucleotide sequence ID" value="XM_001313785.1"/>
</dbReference>
<evidence type="ECO:0000313" key="4">
    <source>
        <dbReference type="Proteomes" id="UP000001542"/>
    </source>
</evidence>
<evidence type="ECO:0000313" key="3">
    <source>
        <dbReference type="EMBL" id="EAY00857.1"/>
    </source>
</evidence>
<feature type="coiled-coil region" evidence="1">
    <location>
        <begin position="438"/>
        <end position="504"/>
    </location>
</feature>
<evidence type="ECO:0000256" key="1">
    <source>
        <dbReference type="SAM" id="Coils"/>
    </source>
</evidence>
<protein>
    <submittedName>
        <fullName evidence="3">Uncharacterized protein</fullName>
    </submittedName>
</protein>
<feature type="coiled-coil region" evidence="1">
    <location>
        <begin position="184"/>
        <end position="277"/>
    </location>
</feature>
<evidence type="ECO:0000256" key="2">
    <source>
        <dbReference type="SAM" id="MobiDB-lite"/>
    </source>
</evidence>
<gene>
    <name evidence="3" type="ORF">TVAG_207600</name>
</gene>
<dbReference type="KEGG" id="tva:4758680"/>
<dbReference type="SMR" id="A2F2M3"/>
<keyword evidence="1" id="KW-0175">Coiled coil</keyword>
<feature type="coiled-coil region" evidence="1">
    <location>
        <begin position="320"/>
        <end position="403"/>
    </location>
</feature>
<feature type="region of interest" description="Disordered" evidence="2">
    <location>
        <begin position="1"/>
        <end position="28"/>
    </location>
</feature>
<sequence length="504" mass="58764">MSLRSSRSSTKSTKSQVSRSITSTSTTNAKHIQRDAYFIEKLKQRELDLAMHRKKLEIAKQRHLKNVEIFESERNRVLACYNNSSVEAFAISKKNVTQADMENINKNDDYIHQLYNDIHQQFLYSQKELDDAQNNSQQSNADQQSPEDSTKAEKDIKGRQYVVEQFHQLLNRIKDEVIPHESAITDLETKAKSNEEELQVLSARKSELDRQLRFTQKKYKNALKWIESKKKEKQRIEDQNKHAKLSLIDELRLQEELNRKEEELKQSEAALQEKVNANDAIVKHIQDLRKSTIDMDTQRRSNEANLQNTDRKDAPTVTELESLKFEIQKANARADEMEKCIEDMKKDPLSLSKIAELKDKLEKAKAENTQLLETANSISQDDSDELKNKIASKIKEIQQLQSQIISEEDLEARNFKLRNEAKSLFSLERSIMQRTASLNYLEEEIENDESALIQAEDELKREKNLILTKIAHTDKMLDLYTLQKQDADERLITIQNQLNKLKFQ</sequence>
<feature type="coiled-coil region" evidence="1">
    <location>
        <begin position="42"/>
        <end position="73"/>
    </location>
</feature>
<dbReference type="OMA" id="ECESQID"/>